<evidence type="ECO:0000313" key="2">
    <source>
        <dbReference type="Proteomes" id="UP001372338"/>
    </source>
</evidence>
<protein>
    <submittedName>
        <fullName evidence="1">Uncharacterized protein</fullName>
    </submittedName>
</protein>
<dbReference type="AlphaFoldDB" id="A0AAN9EKD5"/>
<comment type="caution">
    <text evidence="1">The sequence shown here is derived from an EMBL/GenBank/DDBJ whole genome shotgun (WGS) entry which is preliminary data.</text>
</comment>
<dbReference type="Proteomes" id="UP001372338">
    <property type="component" value="Unassembled WGS sequence"/>
</dbReference>
<keyword evidence="2" id="KW-1185">Reference proteome</keyword>
<dbReference type="EMBL" id="JAYWIO010000005">
    <property type="protein sequence ID" value="KAK7259202.1"/>
    <property type="molecule type" value="Genomic_DNA"/>
</dbReference>
<reference evidence="1 2" key="1">
    <citation type="submission" date="2024-01" db="EMBL/GenBank/DDBJ databases">
        <title>The genomes of 5 underutilized Papilionoideae crops provide insights into root nodulation and disease resistanc.</title>
        <authorList>
            <person name="Yuan L."/>
        </authorList>
    </citation>
    <scope>NUCLEOTIDE SEQUENCE [LARGE SCALE GENOMIC DNA]</scope>
    <source>
        <strain evidence="1">ZHUSHIDOU_FW_LH</strain>
        <tissue evidence="1">Leaf</tissue>
    </source>
</reference>
<accession>A0AAN9EKD5</accession>
<organism evidence="1 2">
    <name type="scientific">Crotalaria pallida</name>
    <name type="common">Smooth rattlebox</name>
    <name type="synonym">Crotalaria striata</name>
    <dbReference type="NCBI Taxonomy" id="3830"/>
    <lineage>
        <taxon>Eukaryota</taxon>
        <taxon>Viridiplantae</taxon>
        <taxon>Streptophyta</taxon>
        <taxon>Embryophyta</taxon>
        <taxon>Tracheophyta</taxon>
        <taxon>Spermatophyta</taxon>
        <taxon>Magnoliopsida</taxon>
        <taxon>eudicotyledons</taxon>
        <taxon>Gunneridae</taxon>
        <taxon>Pentapetalae</taxon>
        <taxon>rosids</taxon>
        <taxon>fabids</taxon>
        <taxon>Fabales</taxon>
        <taxon>Fabaceae</taxon>
        <taxon>Papilionoideae</taxon>
        <taxon>50 kb inversion clade</taxon>
        <taxon>genistoids sensu lato</taxon>
        <taxon>core genistoids</taxon>
        <taxon>Crotalarieae</taxon>
        <taxon>Crotalaria</taxon>
    </lineage>
</organism>
<evidence type="ECO:0000313" key="1">
    <source>
        <dbReference type="EMBL" id="KAK7259202.1"/>
    </source>
</evidence>
<name>A0AAN9EKD5_CROPI</name>
<proteinExistence type="predicted"/>
<gene>
    <name evidence="1" type="ORF">RIF29_24802</name>
</gene>
<sequence length="68" mass="7880">MLQLLLFGVQDLRNSLMDLSSMVWAGLAKSFRIEKDPNKKMEMKGEEEARKRNKFGIGIYKRESSESL</sequence>